<evidence type="ECO:0000313" key="3">
    <source>
        <dbReference type="Proteomes" id="UP000252680"/>
    </source>
</evidence>
<evidence type="ECO:0000313" key="2">
    <source>
        <dbReference type="EMBL" id="RBM06029.1"/>
    </source>
</evidence>
<protein>
    <recommendedName>
        <fullName evidence="4">Aspartyl-tRNA synthetase</fullName>
    </recommendedName>
</protein>
<gene>
    <name evidence="2" type="ORF">NJLHNGOC_11165</name>
</gene>
<feature type="region of interest" description="Disordered" evidence="1">
    <location>
        <begin position="150"/>
        <end position="172"/>
    </location>
</feature>
<keyword evidence="3" id="KW-1185">Reference proteome</keyword>
<dbReference type="AlphaFoldDB" id="A0A365YUS4"/>
<dbReference type="Pfam" id="PF06347">
    <property type="entry name" value="SH3_4"/>
    <property type="match status" value="2"/>
</dbReference>
<dbReference type="RefSeq" id="WP_113596424.1">
    <property type="nucleotide sequence ID" value="NZ_QEXL01000014.1"/>
</dbReference>
<comment type="caution">
    <text evidence="2">The sequence shown here is derived from an EMBL/GenBank/DDBJ whole genome shotgun (WGS) entry which is preliminary data.</text>
</comment>
<dbReference type="Gene3D" id="2.30.30.40">
    <property type="entry name" value="SH3 Domains"/>
    <property type="match status" value="1"/>
</dbReference>
<feature type="compositionally biased region" description="Low complexity" evidence="1">
    <location>
        <begin position="58"/>
        <end position="69"/>
    </location>
</feature>
<feature type="compositionally biased region" description="Pro residues" evidence="1">
    <location>
        <begin position="156"/>
        <end position="165"/>
    </location>
</feature>
<reference evidence="2 3" key="1">
    <citation type="submission" date="2018-05" db="EMBL/GenBank/DDBJ databases">
        <title>Komagataeibacter cocois sp. nov., for a novel cellulose- producing strain isolated from coconut milk.</title>
        <authorList>
            <person name="Liu L."/>
            <person name="Wang Y."/>
            <person name="Liu S."/>
            <person name="Bi J."/>
            <person name="Chen H."/>
            <person name="Deng J."/>
            <person name="Zhang C."/>
            <person name="Hu Q."/>
            <person name="Li C."/>
        </authorList>
    </citation>
    <scope>NUCLEOTIDE SEQUENCE [LARGE SCALE GENOMIC DNA]</scope>
    <source>
        <strain evidence="2 3">WE7</strain>
    </source>
</reference>
<dbReference type="EMBL" id="QEXL01000014">
    <property type="protein sequence ID" value="RBM06029.1"/>
    <property type="molecule type" value="Genomic_DNA"/>
</dbReference>
<dbReference type="Proteomes" id="UP000252680">
    <property type="component" value="Unassembled WGS sequence"/>
</dbReference>
<evidence type="ECO:0000256" key="1">
    <source>
        <dbReference type="SAM" id="MobiDB-lite"/>
    </source>
</evidence>
<evidence type="ECO:0008006" key="4">
    <source>
        <dbReference type="Google" id="ProtNLM"/>
    </source>
</evidence>
<sequence length="354" mass="36607">MAQGTRHVFTPHVSPPARTAEKRAVPFIGGRSRHLWGVACVATVLMPLWHGGAALAATTPASTGSTTTATHHHHHGAHHHKGETAEKAAQGKAASGKKAHAGHKAKGAAAHQHEHAASSAAAPAHHHAHPAVAAPVAAGAAAATAAAATGGNAAAPPAPGVPPGAPDKGSVTGLPLPRFAAFRADEVNLRAGPGQRYPIEWVYHRRGLPVKIEREFDVWRLVEDADGQKGWVHQATLVGTRTFVIPGQPVQGDARQAGQPSEKETDVIGRADSRIIGHVADAAQAAAIPGAIMLRAKADPASPVVAVLKPGVVGTLRQCQAGSTWCQVTVKQYSGWLERQSLWGLLPQEVISPS</sequence>
<feature type="compositionally biased region" description="Basic residues" evidence="1">
    <location>
        <begin position="70"/>
        <end position="81"/>
    </location>
</feature>
<proteinExistence type="predicted"/>
<dbReference type="InterPro" id="IPR010466">
    <property type="entry name" value="DUF1058"/>
</dbReference>
<name>A0A365YUS4_9PROT</name>
<feature type="compositionally biased region" description="Basic residues" evidence="1">
    <location>
        <begin position="95"/>
        <end position="106"/>
    </location>
</feature>
<feature type="region of interest" description="Disordered" evidence="1">
    <location>
        <begin position="58"/>
        <end position="130"/>
    </location>
</feature>
<dbReference type="OrthoDB" id="9810773at2"/>
<organism evidence="2 3">
    <name type="scientific">Novacetimonas cocois</name>
    <dbReference type="NCBI Taxonomy" id="1747507"/>
    <lineage>
        <taxon>Bacteria</taxon>
        <taxon>Pseudomonadati</taxon>
        <taxon>Pseudomonadota</taxon>
        <taxon>Alphaproteobacteria</taxon>
        <taxon>Acetobacterales</taxon>
        <taxon>Acetobacteraceae</taxon>
        <taxon>Novacetimonas</taxon>
    </lineage>
</organism>
<accession>A0A365YUS4</accession>